<evidence type="ECO:0000259" key="7">
    <source>
        <dbReference type="PROSITE" id="PS51270"/>
    </source>
</evidence>
<dbReference type="Pfam" id="PF05495">
    <property type="entry name" value="zf-CHY"/>
    <property type="match status" value="1"/>
</dbReference>
<dbReference type="EMBL" id="VAHF01000004">
    <property type="protein sequence ID" value="TXG63509.1"/>
    <property type="molecule type" value="Genomic_DNA"/>
</dbReference>
<dbReference type="PROSITE" id="PS51270">
    <property type="entry name" value="ZF_CTCHY"/>
    <property type="match status" value="1"/>
</dbReference>
<evidence type="ECO:0000259" key="6">
    <source>
        <dbReference type="PROSITE" id="PS51266"/>
    </source>
</evidence>
<dbReference type="Gene3D" id="2.20.28.10">
    <property type="match status" value="1"/>
</dbReference>
<dbReference type="InterPro" id="IPR037274">
    <property type="entry name" value="Znf_CHY_sf"/>
</dbReference>
<keyword evidence="1" id="KW-0479">Metal-binding</keyword>
<protein>
    <recommendedName>
        <fullName evidence="10">CHY-type domain-containing protein</fullName>
    </recommendedName>
</protein>
<evidence type="ECO:0000256" key="2">
    <source>
        <dbReference type="ARBA" id="ARBA00022771"/>
    </source>
</evidence>
<evidence type="ECO:0000256" key="4">
    <source>
        <dbReference type="PROSITE-ProRule" id="PRU00601"/>
    </source>
</evidence>
<dbReference type="GO" id="GO:0008270">
    <property type="term" value="F:zinc ion binding"/>
    <property type="evidence" value="ECO:0007669"/>
    <property type="project" value="UniProtKB-KW"/>
</dbReference>
<dbReference type="PROSITE" id="PS51266">
    <property type="entry name" value="ZF_CHY"/>
    <property type="match status" value="1"/>
</dbReference>
<keyword evidence="5" id="KW-0812">Transmembrane</keyword>
<evidence type="ECO:0000313" key="8">
    <source>
        <dbReference type="EMBL" id="TXG63509.1"/>
    </source>
</evidence>
<dbReference type="GO" id="GO:0006511">
    <property type="term" value="P:ubiquitin-dependent protein catabolic process"/>
    <property type="evidence" value="ECO:0007669"/>
    <property type="project" value="TreeGrafter"/>
</dbReference>
<dbReference type="InterPro" id="IPR037275">
    <property type="entry name" value="Znf_CTCHY_sf"/>
</dbReference>
<dbReference type="PANTHER" id="PTHR21319:SF12">
    <property type="entry name" value="ZINC FINGER (C3HC4-TYPE RING FINGER) FAMILY PROTEIN"/>
    <property type="match status" value="1"/>
</dbReference>
<dbReference type="InterPro" id="IPR017921">
    <property type="entry name" value="Znf_CTCHY"/>
</dbReference>
<organism evidence="8 9">
    <name type="scientific">Acer yangbiense</name>
    <dbReference type="NCBI Taxonomy" id="1000413"/>
    <lineage>
        <taxon>Eukaryota</taxon>
        <taxon>Viridiplantae</taxon>
        <taxon>Streptophyta</taxon>
        <taxon>Embryophyta</taxon>
        <taxon>Tracheophyta</taxon>
        <taxon>Spermatophyta</taxon>
        <taxon>Magnoliopsida</taxon>
        <taxon>eudicotyledons</taxon>
        <taxon>Gunneridae</taxon>
        <taxon>Pentapetalae</taxon>
        <taxon>rosids</taxon>
        <taxon>malvids</taxon>
        <taxon>Sapindales</taxon>
        <taxon>Sapindaceae</taxon>
        <taxon>Hippocastanoideae</taxon>
        <taxon>Acereae</taxon>
        <taxon>Acer</taxon>
    </lineage>
</organism>
<dbReference type="SUPFAM" id="SSF161245">
    <property type="entry name" value="Zinc hairpin stack"/>
    <property type="match status" value="1"/>
</dbReference>
<keyword evidence="9" id="KW-1185">Reference proteome</keyword>
<sequence>MEKEDNSARPHTGKLEHGCEHYWRRCKIRAPCCDKIFPCRHCHNEAVSSLSNPKEHHELVRRDVKQVVCSLCNTEQQVAQICSNCGVKMGEYFCNICKFYDDDTSKGQFHCDDCGICRVGGRSEFFHCQKCGSCYAVSVQNNHVCVENSMKNYCPVCYEVCALLLFVMLTAVLKIYVGLTTFFYADSIFLTQLKAQKYRCPSCSKTMLNMSTHWEMLEMEIEANKMPEEYQYDICSCSGCFSHEAAAVQKLPLVEKIFSIRAVSAVGMPNCHLKSSGLVTTDIPCYHGPLFVCGMGLFQVSILCNDCNSTSKAPFHILGHKCRQCNSYNTRRISTPDPDVRS</sequence>
<dbReference type="OrthoDB" id="411372at2759"/>
<feature type="domain" description="CHY-type" evidence="6">
    <location>
        <begin position="12"/>
        <end position="87"/>
    </location>
</feature>
<evidence type="ECO:0000256" key="5">
    <source>
        <dbReference type="SAM" id="Phobius"/>
    </source>
</evidence>
<dbReference type="InterPro" id="IPR008913">
    <property type="entry name" value="Znf_CHY"/>
</dbReference>
<keyword evidence="3" id="KW-0862">Zinc</keyword>
<feature type="domain" description="CTCHY-type" evidence="7">
    <location>
        <begin position="89"/>
        <end position="153"/>
    </location>
</feature>
<dbReference type="SUPFAM" id="SSF161219">
    <property type="entry name" value="CHY zinc finger-like"/>
    <property type="match status" value="1"/>
</dbReference>
<keyword evidence="5" id="KW-0472">Membrane</keyword>
<evidence type="ECO:0000256" key="1">
    <source>
        <dbReference type="ARBA" id="ARBA00022723"/>
    </source>
</evidence>
<gene>
    <name evidence="8" type="ORF">EZV62_010503</name>
</gene>
<keyword evidence="2 4" id="KW-0863">Zinc-finger</keyword>
<evidence type="ECO:0008006" key="10">
    <source>
        <dbReference type="Google" id="ProtNLM"/>
    </source>
</evidence>
<dbReference type="InterPro" id="IPR039512">
    <property type="entry name" value="RCHY1_zinc-ribbon"/>
</dbReference>
<dbReference type="PANTHER" id="PTHR21319">
    <property type="entry name" value="RING FINGER AND CHY ZINC FINGER DOMAIN-CONTAINING PROTEIN 1"/>
    <property type="match status" value="1"/>
</dbReference>
<evidence type="ECO:0000313" key="9">
    <source>
        <dbReference type="Proteomes" id="UP000323000"/>
    </source>
</evidence>
<feature type="transmembrane region" description="Helical" evidence="5">
    <location>
        <begin position="162"/>
        <end position="185"/>
    </location>
</feature>
<proteinExistence type="predicted"/>
<dbReference type="GO" id="GO:0016567">
    <property type="term" value="P:protein ubiquitination"/>
    <property type="evidence" value="ECO:0007669"/>
    <property type="project" value="TreeGrafter"/>
</dbReference>
<dbReference type="GO" id="GO:0061630">
    <property type="term" value="F:ubiquitin protein ligase activity"/>
    <property type="evidence" value="ECO:0007669"/>
    <property type="project" value="TreeGrafter"/>
</dbReference>
<dbReference type="AlphaFoldDB" id="A0A5C7I3J2"/>
<accession>A0A5C7I3J2</accession>
<reference evidence="9" key="1">
    <citation type="journal article" date="2019" name="Gigascience">
        <title>De novo genome assembly of the endangered Acer yangbiense, a plant species with extremely small populations endemic to Yunnan Province, China.</title>
        <authorList>
            <person name="Yang J."/>
            <person name="Wariss H.M."/>
            <person name="Tao L."/>
            <person name="Zhang R."/>
            <person name="Yun Q."/>
            <person name="Hollingsworth P."/>
            <person name="Dao Z."/>
            <person name="Luo G."/>
            <person name="Guo H."/>
            <person name="Ma Y."/>
            <person name="Sun W."/>
        </authorList>
    </citation>
    <scope>NUCLEOTIDE SEQUENCE [LARGE SCALE GENOMIC DNA]</scope>
    <source>
        <strain evidence="9">cv. Malutang</strain>
    </source>
</reference>
<dbReference type="Pfam" id="PF14599">
    <property type="entry name" value="zinc_ribbon_6"/>
    <property type="match status" value="1"/>
</dbReference>
<dbReference type="Proteomes" id="UP000323000">
    <property type="component" value="Chromosome 4"/>
</dbReference>
<name>A0A5C7I3J2_9ROSI</name>
<keyword evidence="5" id="KW-1133">Transmembrane helix</keyword>
<dbReference type="GO" id="GO:0005634">
    <property type="term" value="C:nucleus"/>
    <property type="evidence" value="ECO:0007669"/>
    <property type="project" value="TreeGrafter"/>
</dbReference>
<comment type="caution">
    <text evidence="8">The sequence shown here is derived from an EMBL/GenBank/DDBJ whole genome shotgun (WGS) entry which is preliminary data.</text>
</comment>
<evidence type="ECO:0000256" key="3">
    <source>
        <dbReference type="ARBA" id="ARBA00022833"/>
    </source>
</evidence>